<keyword evidence="2 3" id="KW-0808">Transferase</keyword>
<protein>
    <submittedName>
        <fullName evidence="3">UDP-N-acetyl-D-mannosaminuronic acid transferase</fullName>
    </submittedName>
</protein>
<dbReference type="RefSeq" id="WP_036482699.1">
    <property type="nucleotide sequence ID" value="NZ_JMQM01000001.1"/>
</dbReference>
<dbReference type="NCBIfam" id="TIGR00696">
    <property type="entry name" value="wecG_tagA_cpsF"/>
    <property type="match status" value="1"/>
</dbReference>
<accession>A0A084UDU8</accession>
<dbReference type="AlphaFoldDB" id="A0A084UDU8"/>
<proteinExistence type="predicted"/>
<dbReference type="PATRIC" id="fig|472175.3.peg.2168"/>
<dbReference type="eggNOG" id="COG1922">
    <property type="taxonomic scope" value="Bacteria"/>
</dbReference>
<name>A0A084UDU8_9HYPH</name>
<dbReference type="PANTHER" id="PTHR34136:SF1">
    <property type="entry name" value="UDP-N-ACETYL-D-MANNOSAMINURONIC ACID TRANSFERASE"/>
    <property type="match status" value="1"/>
</dbReference>
<sequence>MSQAAKLEAASRSRPCSHDILGNQVRVLGWEEAIFELQAAISRRSFTRISFLNAHNANLASTARNFKQVLERFTVLPDGLGVDIAARLLYGQPFPANLNGTDFVPALLAATATPLRIGLIGTTEERNSAAAVLLQDRYKQHQIVFRHHGFFSPAEEAALLAGLAEARPDILLVGMGVPRQEFWIADKLDHRHCTLAFGIGALLDFLSEDIPRAPQWVRSLRMEWLYRLALEPKRLWRRYILGNPLFLTRVLRQKIAGSAGGA</sequence>
<comment type="caution">
    <text evidence="3">The sequence shown here is derived from an EMBL/GenBank/DDBJ whole genome shotgun (WGS) entry which is preliminary data.</text>
</comment>
<dbReference type="Proteomes" id="UP000053675">
    <property type="component" value="Unassembled WGS sequence"/>
</dbReference>
<dbReference type="GO" id="GO:0016758">
    <property type="term" value="F:hexosyltransferase activity"/>
    <property type="evidence" value="ECO:0007669"/>
    <property type="project" value="TreeGrafter"/>
</dbReference>
<evidence type="ECO:0000313" key="3">
    <source>
        <dbReference type="EMBL" id="KFB11134.1"/>
    </source>
</evidence>
<keyword evidence="4" id="KW-1185">Reference proteome</keyword>
<evidence type="ECO:0000256" key="1">
    <source>
        <dbReference type="ARBA" id="ARBA00022676"/>
    </source>
</evidence>
<dbReference type="EMBL" id="JMQM01000001">
    <property type="protein sequence ID" value="KFB11134.1"/>
    <property type="molecule type" value="Genomic_DNA"/>
</dbReference>
<dbReference type="STRING" id="472175.EL18_02178"/>
<gene>
    <name evidence="3" type="ORF">EL18_02178</name>
</gene>
<dbReference type="InterPro" id="IPR004629">
    <property type="entry name" value="WecG_TagA_CpsF"/>
</dbReference>
<evidence type="ECO:0000313" key="4">
    <source>
        <dbReference type="Proteomes" id="UP000053675"/>
    </source>
</evidence>
<keyword evidence="1" id="KW-0328">Glycosyltransferase</keyword>
<dbReference type="OrthoDB" id="9771846at2"/>
<organism evidence="3 4">
    <name type="scientific">Nitratireductor basaltis</name>
    <dbReference type="NCBI Taxonomy" id="472175"/>
    <lineage>
        <taxon>Bacteria</taxon>
        <taxon>Pseudomonadati</taxon>
        <taxon>Pseudomonadota</taxon>
        <taxon>Alphaproteobacteria</taxon>
        <taxon>Hyphomicrobiales</taxon>
        <taxon>Phyllobacteriaceae</taxon>
        <taxon>Nitratireductor</taxon>
    </lineage>
</organism>
<dbReference type="Pfam" id="PF03808">
    <property type="entry name" value="Glyco_tran_WecG"/>
    <property type="match status" value="1"/>
</dbReference>
<reference evidence="3 4" key="1">
    <citation type="submission" date="2014-05" db="EMBL/GenBank/DDBJ databases">
        <title>Draft Genome Sequence of Nitratireductor basaltis Strain UMTGB225, A Marine Bacterium Isolated from Green Barrel Tunicate.</title>
        <authorList>
            <person name="Gan H.Y."/>
        </authorList>
    </citation>
    <scope>NUCLEOTIDE SEQUENCE [LARGE SCALE GENOMIC DNA]</scope>
    <source>
        <strain evidence="3 4">UMTGB225</strain>
    </source>
</reference>
<evidence type="ECO:0000256" key="2">
    <source>
        <dbReference type="ARBA" id="ARBA00022679"/>
    </source>
</evidence>
<dbReference type="CDD" id="cd06533">
    <property type="entry name" value="Glyco_transf_WecG_TagA"/>
    <property type="match status" value="1"/>
</dbReference>
<dbReference type="PANTHER" id="PTHR34136">
    <property type="match status" value="1"/>
</dbReference>